<accession>A0A645EZC7</accession>
<name>A0A645EZC7_9ZZZZ</name>
<organism evidence="1">
    <name type="scientific">bioreactor metagenome</name>
    <dbReference type="NCBI Taxonomy" id="1076179"/>
    <lineage>
        <taxon>unclassified sequences</taxon>
        <taxon>metagenomes</taxon>
        <taxon>ecological metagenomes</taxon>
    </lineage>
</organism>
<sequence>MAFVGRLTYFHETYSGFLQQFADLILMLVFHLNHDTRIFGKQNLNNIFFFQLVEAYFHTPFNVGKTHFK</sequence>
<proteinExistence type="predicted"/>
<dbReference type="EMBL" id="VSSQ01053244">
    <property type="protein sequence ID" value="MPN07287.1"/>
    <property type="molecule type" value="Genomic_DNA"/>
</dbReference>
<protein>
    <submittedName>
        <fullName evidence="1">Uncharacterized protein</fullName>
    </submittedName>
</protein>
<reference evidence="1" key="1">
    <citation type="submission" date="2019-08" db="EMBL/GenBank/DDBJ databases">
        <authorList>
            <person name="Kucharzyk K."/>
            <person name="Murdoch R.W."/>
            <person name="Higgins S."/>
            <person name="Loffler F."/>
        </authorList>
    </citation>
    <scope>NUCLEOTIDE SEQUENCE</scope>
</reference>
<gene>
    <name evidence="1" type="ORF">SDC9_154553</name>
</gene>
<evidence type="ECO:0000313" key="1">
    <source>
        <dbReference type="EMBL" id="MPN07287.1"/>
    </source>
</evidence>
<comment type="caution">
    <text evidence="1">The sequence shown here is derived from an EMBL/GenBank/DDBJ whole genome shotgun (WGS) entry which is preliminary data.</text>
</comment>
<dbReference type="AlphaFoldDB" id="A0A645EZC7"/>